<gene>
    <name evidence="1" type="ORF">HMPREF2531_05410</name>
</gene>
<evidence type="ECO:0000313" key="1">
    <source>
        <dbReference type="EMBL" id="KXT40633.1"/>
    </source>
</evidence>
<accession>A0A139KN65</accession>
<dbReference type="Proteomes" id="UP000070319">
    <property type="component" value="Unassembled WGS sequence"/>
</dbReference>
<sequence length="53" mass="6444">MTKIVIKSENKTPVRKKACEMRRNQKEKIDFKRIILHFMLFLQKALKKYSYGL</sequence>
<evidence type="ECO:0000313" key="2">
    <source>
        <dbReference type="Proteomes" id="UP000070319"/>
    </source>
</evidence>
<dbReference type="AlphaFoldDB" id="A0A139KN65"/>
<comment type="caution">
    <text evidence="1">The sequence shown here is derived from an EMBL/GenBank/DDBJ whole genome shotgun (WGS) entry which is preliminary data.</text>
</comment>
<protein>
    <submittedName>
        <fullName evidence="1">Uncharacterized protein</fullName>
    </submittedName>
</protein>
<name>A0A139KN65_9BACE</name>
<reference evidence="1 2" key="1">
    <citation type="submission" date="2016-02" db="EMBL/GenBank/DDBJ databases">
        <authorList>
            <person name="Wen L."/>
            <person name="He K."/>
            <person name="Yang H."/>
        </authorList>
    </citation>
    <scope>NUCLEOTIDE SEQUENCE [LARGE SCALE GENOMIC DNA]</scope>
    <source>
        <strain evidence="1 2">KLE1704</strain>
    </source>
</reference>
<dbReference type="EMBL" id="LTDF01000178">
    <property type="protein sequence ID" value="KXT40633.1"/>
    <property type="molecule type" value="Genomic_DNA"/>
</dbReference>
<dbReference type="PATRIC" id="fig|329854.7.peg.5484"/>
<organism evidence="1">
    <name type="scientific">Bacteroides intestinalis</name>
    <dbReference type="NCBI Taxonomy" id="329854"/>
    <lineage>
        <taxon>Bacteria</taxon>
        <taxon>Pseudomonadati</taxon>
        <taxon>Bacteroidota</taxon>
        <taxon>Bacteroidia</taxon>
        <taxon>Bacteroidales</taxon>
        <taxon>Bacteroidaceae</taxon>
        <taxon>Bacteroides</taxon>
    </lineage>
</organism>
<proteinExistence type="predicted"/>